<dbReference type="AlphaFoldDB" id="A0A066XWI7"/>
<organism evidence="2 3">
    <name type="scientific">Colletotrichum sublineola</name>
    <name type="common">Sorghum anthracnose fungus</name>
    <dbReference type="NCBI Taxonomy" id="1173701"/>
    <lineage>
        <taxon>Eukaryota</taxon>
        <taxon>Fungi</taxon>
        <taxon>Dikarya</taxon>
        <taxon>Ascomycota</taxon>
        <taxon>Pezizomycotina</taxon>
        <taxon>Sordariomycetes</taxon>
        <taxon>Hypocreomycetidae</taxon>
        <taxon>Glomerellales</taxon>
        <taxon>Glomerellaceae</taxon>
        <taxon>Colletotrichum</taxon>
        <taxon>Colletotrichum graminicola species complex</taxon>
    </lineage>
</organism>
<dbReference type="STRING" id="1173701.A0A066XWI7"/>
<proteinExistence type="predicted"/>
<dbReference type="HOGENOM" id="CLU_043294_0_0_1"/>
<gene>
    <name evidence="2" type="ORF">CSUB01_02487</name>
</gene>
<evidence type="ECO:0000313" key="3">
    <source>
        <dbReference type="Proteomes" id="UP000027238"/>
    </source>
</evidence>
<dbReference type="EMBL" id="JMSE01000384">
    <property type="protein sequence ID" value="KDN70131.1"/>
    <property type="molecule type" value="Genomic_DNA"/>
</dbReference>
<dbReference type="OrthoDB" id="5344482at2759"/>
<reference evidence="3" key="1">
    <citation type="journal article" date="2014" name="Genome Announc.">
        <title>Draft genome sequence of Colletotrichum sublineola, a destructive pathogen of cultivated sorghum.</title>
        <authorList>
            <person name="Baroncelli R."/>
            <person name="Sanz-Martin J.M."/>
            <person name="Rech G.E."/>
            <person name="Sukno S.A."/>
            <person name="Thon M.R."/>
        </authorList>
    </citation>
    <scope>NUCLEOTIDE SEQUENCE [LARGE SCALE GENOMIC DNA]</scope>
    <source>
        <strain evidence="3">TX430BB</strain>
    </source>
</reference>
<feature type="region of interest" description="Disordered" evidence="1">
    <location>
        <begin position="332"/>
        <end position="363"/>
    </location>
</feature>
<evidence type="ECO:0000313" key="2">
    <source>
        <dbReference type="EMBL" id="KDN70131.1"/>
    </source>
</evidence>
<sequence>MEEALDAPWPSSTPDSLVTGPDLPARLAVVTPGTAADPALFALARFEFETGKGNEGTKILMVEWDPSASPSVLPPSTASATSKAWEVSWEGKTNYLPASDKTTGTNKRGYFLLPPGALVPPVITISHPDGTTLTTKPLPAIFPPGLAAGNPDVGLRGILHTIWAKKRLSGLQEEVETEMKANAESVGLEMVLQERQWIARHFGVALKADAIQDATMVASQIPPSPGSPKAPVSGRLGEKLKRLKLVTSAADLAAGSAGKGPLAATMALFRDSTDSTSADKSAHVRTISFSPASSDIAVSSFSDFRRQTTPGNPAVEGSVSLDAVLSKNAFPSKQQVKDEEEGLFALPMSPRSPEIKRSPFSLA</sequence>
<accession>A0A066XWI7</accession>
<protein>
    <submittedName>
        <fullName evidence="2">Uncharacterized protein</fullName>
    </submittedName>
</protein>
<dbReference type="Proteomes" id="UP000027238">
    <property type="component" value="Unassembled WGS sequence"/>
</dbReference>
<evidence type="ECO:0000256" key="1">
    <source>
        <dbReference type="SAM" id="MobiDB-lite"/>
    </source>
</evidence>
<keyword evidence="3" id="KW-1185">Reference proteome</keyword>
<comment type="caution">
    <text evidence="2">The sequence shown here is derived from an EMBL/GenBank/DDBJ whole genome shotgun (WGS) entry which is preliminary data.</text>
</comment>
<dbReference type="OMA" id="GSWHVSW"/>
<name>A0A066XWI7_COLSU</name>
<dbReference type="eggNOG" id="ENOG502SIHY">
    <property type="taxonomic scope" value="Eukaryota"/>
</dbReference>